<organism evidence="2 3">
    <name type="scientific">Pseudomonas ogarae (strain DSM 112162 / CECT 30235 / F113)</name>
    <dbReference type="NCBI Taxonomy" id="1114970"/>
    <lineage>
        <taxon>Bacteria</taxon>
        <taxon>Pseudomonadati</taxon>
        <taxon>Pseudomonadota</taxon>
        <taxon>Gammaproteobacteria</taxon>
        <taxon>Pseudomonadales</taxon>
        <taxon>Pseudomonadaceae</taxon>
        <taxon>Pseudomonas</taxon>
    </lineage>
</organism>
<keyword evidence="3" id="KW-1185">Reference proteome</keyword>
<evidence type="ECO:0000313" key="2">
    <source>
        <dbReference type="EMBL" id="AUO44595.1"/>
    </source>
</evidence>
<name>A0ABN5G171_PSEO1</name>
<evidence type="ECO:0000313" key="3">
    <source>
        <dbReference type="Proteomes" id="UP000235315"/>
    </source>
</evidence>
<protein>
    <submittedName>
        <fullName evidence="2">Uncharacterized protein</fullName>
    </submittedName>
</protein>
<dbReference type="EMBL" id="CP025738">
    <property type="protein sequence ID" value="AUO44595.1"/>
    <property type="molecule type" value="Genomic_DNA"/>
</dbReference>
<dbReference type="Proteomes" id="UP000235315">
    <property type="component" value="Chromosome"/>
</dbReference>
<proteinExistence type="predicted"/>
<feature type="transmembrane region" description="Helical" evidence="1">
    <location>
        <begin position="21"/>
        <end position="41"/>
    </location>
</feature>
<evidence type="ECO:0000256" key="1">
    <source>
        <dbReference type="SAM" id="Phobius"/>
    </source>
</evidence>
<reference evidence="2 3" key="1">
    <citation type="submission" date="2018-01" db="EMBL/GenBank/DDBJ databases">
        <title>Tropical forage species Digitaria eriantha prevents oxidative stress under low temperature conditions by the incorporation of polyhydroxybutyrate-producing endophytic bacteria.</title>
        <authorList>
            <person name="Stritzler M."/>
            <person name="Ayub N."/>
        </authorList>
    </citation>
    <scope>NUCLEOTIDE SEQUENCE [LARGE SCALE GENOMIC DNA]</scope>
    <source>
        <strain evidence="2 3">FR1</strain>
    </source>
</reference>
<keyword evidence="1" id="KW-0812">Transmembrane</keyword>
<keyword evidence="1" id="KW-1133">Transmembrane helix</keyword>
<keyword evidence="1" id="KW-0472">Membrane</keyword>
<gene>
    <name evidence="2" type="ORF">C1C98_03625</name>
</gene>
<accession>A0ABN5G171</accession>
<sequence>MAVMLFNLEKTALLSEMERRRFFWGGVCISISAVTAAYGSALTAGHFWKSAVRTGHMVDTCAGRPDSRPGSG</sequence>